<dbReference type="SMART" id="SM00388">
    <property type="entry name" value="HisKA"/>
    <property type="match status" value="1"/>
</dbReference>
<keyword evidence="10" id="KW-0812">Transmembrane</keyword>
<dbReference type="EMBL" id="FONX01000010">
    <property type="protein sequence ID" value="SFF03972.1"/>
    <property type="molecule type" value="Genomic_DNA"/>
</dbReference>
<dbReference type="GO" id="GO:0000155">
    <property type="term" value="F:phosphorelay sensor kinase activity"/>
    <property type="evidence" value="ECO:0007669"/>
    <property type="project" value="InterPro"/>
</dbReference>
<evidence type="ECO:0000313" key="14">
    <source>
        <dbReference type="EMBL" id="SFF03972.1"/>
    </source>
</evidence>
<evidence type="ECO:0000313" key="15">
    <source>
        <dbReference type="Proteomes" id="UP000199119"/>
    </source>
</evidence>
<evidence type="ECO:0000256" key="9">
    <source>
        <dbReference type="SAM" id="MobiDB-lite"/>
    </source>
</evidence>
<reference evidence="15" key="1">
    <citation type="submission" date="2016-10" db="EMBL/GenBank/DDBJ databases">
        <authorList>
            <person name="Varghese N."/>
            <person name="Submissions S."/>
        </authorList>
    </citation>
    <scope>NUCLEOTIDE SEQUENCE [LARGE SCALE GENOMIC DNA]</scope>
    <source>
        <strain evidence="15">DSM 27981</strain>
    </source>
</reference>
<evidence type="ECO:0000256" key="1">
    <source>
        <dbReference type="ARBA" id="ARBA00000085"/>
    </source>
</evidence>
<feature type="transmembrane region" description="Helical" evidence="10">
    <location>
        <begin position="279"/>
        <end position="303"/>
    </location>
</feature>
<dbReference type="Gene3D" id="3.30.450.20">
    <property type="entry name" value="PAS domain"/>
    <property type="match status" value="1"/>
</dbReference>
<dbReference type="Proteomes" id="UP000199119">
    <property type="component" value="Unassembled WGS sequence"/>
</dbReference>
<dbReference type="PANTHER" id="PTHR43065:SF10">
    <property type="entry name" value="PEROXIDE STRESS-ACTIVATED HISTIDINE KINASE MAK3"/>
    <property type="match status" value="1"/>
</dbReference>
<dbReference type="CDD" id="cd00082">
    <property type="entry name" value="HisKA"/>
    <property type="match status" value="1"/>
</dbReference>
<dbReference type="GO" id="GO:0005524">
    <property type="term" value="F:ATP binding"/>
    <property type="evidence" value="ECO:0007669"/>
    <property type="project" value="UniProtKB-KW"/>
</dbReference>
<protein>
    <recommendedName>
        <fullName evidence="2">histidine kinase</fullName>
        <ecNumber evidence="2">2.7.13.3</ecNumber>
    </recommendedName>
</protein>
<feature type="domain" description="PAC" evidence="13">
    <location>
        <begin position="398"/>
        <end position="450"/>
    </location>
</feature>
<dbReference type="SUPFAM" id="SSF55785">
    <property type="entry name" value="PYP-like sensor domain (PAS domain)"/>
    <property type="match status" value="1"/>
</dbReference>
<organism evidence="14 15">
    <name type="scientific">Paracidovorax wautersii</name>
    <dbReference type="NCBI Taxonomy" id="1177982"/>
    <lineage>
        <taxon>Bacteria</taxon>
        <taxon>Pseudomonadati</taxon>
        <taxon>Pseudomonadota</taxon>
        <taxon>Betaproteobacteria</taxon>
        <taxon>Burkholderiales</taxon>
        <taxon>Comamonadaceae</taxon>
        <taxon>Paracidovorax</taxon>
    </lineage>
</organism>
<dbReference type="SUPFAM" id="SSF55874">
    <property type="entry name" value="ATPase domain of HSP90 chaperone/DNA topoisomerase II/histidine kinase"/>
    <property type="match status" value="1"/>
</dbReference>
<keyword evidence="8" id="KW-0902">Two-component regulatory system</keyword>
<dbReference type="InterPro" id="IPR003594">
    <property type="entry name" value="HATPase_dom"/>
</dbReference>
<dbReference type="SMART" id="SM00091">
    <property type="entry name" value="PAS"/>
    <property type="match status" value="1"/>
</dbReference>
<evidence type="ECO:0000256" key="8">
    <source>
        <dbReference type="ARBA" id="ARBA00023012"/>
    </source>
</evidence>
<dbReference type="SMART" id="SM00387">
    <property type="entry name" value="HATPase_c"/>
    <property type="match status" value="1"/>
</dbReference>
<feature type="domain" description="PAS" evidence="12">
    <location>
        <begin position="318"/>
        <end position="364"/>
    </location>
</feature>
<feature type="domain" description="Histidine kinase" evidence="11">
    <location>
        <begin position="470"/>
        <end position="706"/>
    </location>
</feature>
<dbReference type="InterPro" id="IPR001610">
    <property type="entry name" value="PAC"/>
</dbReference>
<dbReference type="RefSeq" id="WP_175518515.1">
    <property type="nucleotide sequence ID" value="NZ_FONX01000010.1"/>
</dbReference>
<keyword evidence="10" id="KW-1133">Transmembrane helix</keyword>
<dbReference type="InterPro" id="IPR013767">
    <property type="entry name" value="PAS_fold"/>
</dbReference>
<dbReference type="PROSITE" id="PS50113">
    <property type="entry name" value="PAC"/>
    <property type="match status" value="1"/>
</dbReference>
<evidence type="ECO:0000256" key="4">
    <source>
        <dbReference type="ARBA" id="ARBA00022679"/>
    </source>
</evidence>
<dbReference type="NCBIfam" id="TIGR00229">
    <property type="entry name" value="sensory_box"/>
    <property type="match status" value="1"/>
</dbReference>
<feature type="region of interest" description="Disordered" evidence="9">
    <location>
        <begin position="1"/>
        <end position="22"/>
    </location>
</feature>
<keyword evidence="4" id="KW-0808">Transferase</keyword>
<keyword evidence="5" id="KW-0547">Nucleotide-binding</keyword>
<dbReference type="InterPro" id="IPR004358">
    <property type="entry name" value="Sig_transdc_His_kin-like_C"/>
</dbReference>
<evidence type="ECO:0000256" key="5">
    <source>
        <dbReference type="ARBA" id="ARBA00022741"/>
    </source>
</evidence>
<evidence type="ECO:0000256" key="6">
    <source>
        <dbReference type="ARBA" id="ARBA00022777"/>
    </source>
</evidence>
<dbReference type="InterPro" id="IPR036097">
    <property type="entry name" value="HisK_dim/P_sf"/>
</dbReference>
<dbReference type="PROSITE" id="PS50112">
    <property type="entry name" value="PAS"/>
    <property type="match status" value="1"/>
</dbReference>
<dbReference type="STRING" id="1177982.SAMN04489711_110143"/>
<dbReference type="InterPro" id="IPR000014">
    <property type="entry name" value="PAS"/>
</dbReference>
<dbReference type="AlphaFoldDB" id="A0A1I2FEX8"/>
<gene>
    <name evidence="14" type="ORF">SAMN04489711_110143</name>
</gene>
<evidence type="ECO:0000259" key="11">
    <source>
        <dbReference type="PROSITE" id="PS50109"/>
    </source>
</evidence>
<dbReference type="PANTHER" id="PTHR43065">
    <property type="entry name" value="SENSOR HISTIDINE KINASE"/>
    <property type="match status" value="1"/>
</dbReference>
<keyword evidence="6 14" id="KW-0418">Kinase</keyword>
<dbReference type="PROSITE" id="PS50109">
    <property type="entry name" value="HIS_KIN"/>
    <property type="match status" value="1"/>
</dbReference>
<dbReference type="InterPro" id="IPR003661">
    <property type="entry name" value="HisK_dim/P_dom"/>
</dbReference>
<dbReference type="Pfam" id="PF00989">
    <property type="entry name" value="PAS"/>
    <property type="match status" value="1"/>
</dbReference>
<evidence type="ECO:0000259" key="13">
    <source>
        <dbReference type="PROSITE" id="PS50113"/>
    </source>
</evidence>
<proteinExistence type="predicted"/>
<dbReference type="SUPFAM" id="SSF47384">
    <property type="entry name" value="Homodimeric domain of signal transducing histidine kinase"/>
    <property type="match status" value="1"/>
</dbReference>
<evidence type="ECO:0000256" key="2">
    <source>
        <dbReference type="ARBA" id="ARBA00012438"/>
    </source>
</evidence>
<dbReference type="Gene3D" id="1.10.287.130">
    <property type="match status" value="1"/>
</dbReference>
<name>A0A1I2FEX8_9BURK</name>
<accession>A0A1I2FEX8</accession>
<dbReference type="InterPro" id="IPR005467">
    <property type="entry name" value="His_kinase_dom"/>
</dbReference>
<evidence type="ECO:0000256" key="3">
    <source>
        <dbReference type="ARBA" id="ARBA00022553"/>
    </source>
</evidence>
<dbReference type="GO" id="GO:0006355">
    <property type="term" value="P:regulation of DNA-templated transcription"/>
    <property type="evidence" value="ECO:0007669"/>
    <property type="project" value="InterPro"/>
</dbReference>
<feature type="transmembrane region" description="Helical" evidence="10">
    <location>
        <begin position="39"/>
        <end position="61"/>
    </location>
</feature>
<dbReference type="InterPro" id="IPR000700">
    <property type="entry name" value="PAS-assoc_C"/>
</dbReference>
<dbReference type="Gene3D" id="3.30.565.10">
    <property type="entry name" value="Histidine kinase-like ATPase, C-terminal domain"/>
    <property type="match status" value="1"/>
</dbReference>
<dbReference type="EC" id="2.7.13.3" evidence="2"/>
<sequence length="724" mass="79139">MSAAANESLAHPPASAAVAATARPRPQGWRRWRGAWRRWSLWTLLVALVAAMLVTLVWLAGRYEASQVQSRLERDTADAVADLRAAFAHNLQSLQALQAGDPDPAAWEHRAGSLLSQRRELVRVEWRDLQLRLRAHAETPYRSMRWEADSRLGVQTDIALACANARRVGGPSYSGSYFQPQLDGLGAEMMELCVPLQEGGRAKGFLIATYALQNVLVDLVAPGLKRGQEVSFTEPDGTRLAMVGATRRGSRMFQAQQLMDLPGTAVMLRMDSWHTAPSVFPNVLTALVTAMSVALVTVLVVLVRDNRRRLRAERDLGDALAFRKAMEDSLVTGLRARDLEGRITYVNPAFCEMVGFSAPELLGQGQDTSPPYWPPEFAQEYAARQMVRLSGEQVPPREGYETVFMRRDGTRFPVMIYEAPLINAHGLHTGWMGSCLDVSEQRRVEELSRTSHERLQATARLATVGEMASLLSHELNQPLAAISSYATGSVNLLDPVAGDAAGAALPALPEPLRGDLREVRTAMQRIAQQAERAGRVIKSVHDFVRRRDQTREPVSAQDLFDAVMPLVRLQARKLGVQVQVAIGAGLPPALCDRTMVEQVLLNLARNAMQAMDDPQIHPRVLRLGAALAASTAQQAWLEFSVADGGVGIPEEVGTQLFQPFFTTRAEGMGLGLSLCRTVVEQHGGLLSYAPRDPRGTVFTFTLPAPQEEGAAGACPPPARVSTLS</sequence>
<dbReference type="PRINTS" id="PR00344">
    <property type="entry name" value="BCTRLSENSOR"/>
</dbReference>
<dbReference type="SMART" id="SM00086">
    <property type="entry name" value="PAC"/>
    <property type="match status" value="1"/>
</dbReference>
<dbReference type="InterPro" id="IPR036890">
    <property type="entry name" value="HATPase_C_sf"/>
</dbReference>
<evidence type="ECO:0000259" key="12">
    <source>
        <dbReference type="PROSITE" id="PS50112"/>
    </source>
</evidence>
<feature type="compositionally biased region" description="Low complexity" evidence="9">
    <location>
        <begin position="10"/>
        <end position="22"/>
    </location>
</feature>
<comment type="catalytic activity">
    <reaction evidence="1">
        <text>ATP + protein L-histidine = ADP + protein N-phospho-L-histidine.</text>
        <dbReference type="EC" id="2.7.13.3"/>
    </reaction>
</comment>
<dbReference type="CDD" id="cd00130">
    <property type="entry name" value="PAS"/>
    <property type="match status" value="1"/>
</dbReference>
<dbReference type="InterPro" id="IPR035965">
    <property type="entry name" value="PAS-like_dom_sf"/>
</dbReference>
<keyword evidence="7" id="KW-0067">ATP-binding</keyword>
<dbReference type="Pfam" id="PF02518">
    <property type="entry name" value="HATPase_c"/>
    <property type="match status" value="1"/>
</dbReference>
<keyword evidence="3" id="KW-0597">Phosphoprotein</keyword>
<evidence type="ECO:0000256" key="10">
    <source>
        <dbReference type="SAM" id="Phobius"/>
    </source>
</evidence>
<evidence type="ECO:0000256" key="7">
    <source>
        <dbReference type="ARBA" id="ARBA00022840"/>
    </source>
</evidence>
<keyword evidence="10" id="KW-0472">Membrane</keyword>
<keyword evidence="15" id="KW-1185">Reference proteome</keyword>